<dbReference type="AlphaFoldDB" id="A0A0U5G5Q7"/>
<reference evidence="1 2" key="1">
    <citation type="submission" date="2014-09" db="EMBL/GenBank/DDBJ databases">
        <authorList>
            <person name="Regsiter A."/>
        </authorList>
    </citation>
    <scope>NUCLEOTIDE SEQUENCE [LARGE SCALE GENOMIC DNA]</scope>
</reference>
<comment type="caution">
    <text evidence="1">The sequence shown here is derived from an EMBL/GenBank/DDBJ whole genome shotgun (WGS) entry which is preliminary data.</text>
</comment>
<protein>
    <submittedName>
        <fullName evidence="1">Uncharacterized protein</fullName>
    </submittedName>
</protein>
<accession>A0A0U5G5Q7</accession>
<organism evidence="1 2">
    <name type="scientific">Xanthomonas citri pv. citri</name>
    <dbReference type="NCBI Taxonomy" id="611301"/>
    <lineage>
        <taxon>Bacteria</taxon>
        <taxon>Pseudomonadati</taxon>
        <taxon>Pseudomonadota</taxon>
        <taxon>Gammaproteobacteria</taxon>
        <taxon>Lysobacterales</taxon>
        <taxon>Lysobacteraceae</taxon>
        <taxon>Xanthomonas</taxon>
    </lineage>
</organism>
<dbReference type="Proteomes" id="UP000052230">
    <property type="component" value="Unassembled WGS sequence"/>
</dbReference>
<evidence type="ECO:0000313" key="2">
    <source>
        <dbReference type="Proteomes" id="UP000052230"/>
    </source>
</evidence>
<proteinExistence type="predicted"/>
<evidence type="ECO:0000313" key="1">
    <source>
        <dbReference type="EMBL" id="CEG15275.1"/>
    </source>
</evidence>
<keyword evidence="2" id="KW-1185">Reference proteome</keyword>
<name>A0A0U5G5Q7_XANCI</name>
<gene>
    <name evidence="1" type="ORF">XAC3562_1800008</name>
</gene>
<sequence>MAHQSLHEAGRWLVEGSALFQSVRDDLLFQRWSPQQIAAKLKGLHPDDGAVV</sequence>
<dbReference type="EMBL" id="CCXZ01000091">
    <property type="protein sequence ID" value="CEG15275.1"/>
    <property type="molecule type" value="Genomic_DNA"/>
</dbReference>